<feature type="compositionally biased region" description="Polar residues" evidence="1">
    <location>
        <begin position="10"/>
        <end position="25"/>
    </location>
</feature>
<name>A0A167UYM3_9EURO</name>
<comment type="caution">
    <text evidence="2">The sequence shown here is derived from an EMBL/GenBank/DDBJ whole genome shotgun (WGS) entry which is preliminary data.</text>
</comment>
<sequence length="199" mass="20615">MIENLATIVEDSQTPPESKCQFTPKNSDKENDKRRVGAATTGSSQAARSRSQTASIATSYKGSSIGIGAGNDQHVENAASPPSSGVAPSSSPGSPTEEAQDVRRAANSTADVTENTTMKSSAASSAQDNSQSSVSSKLVVLAFDDGKPCTSEKDSEQHQLIRVKNPIGIIGKENLIGIANSAPVTFTEGRGKKAIQHVA</sequence>
<protein>
    <submittedName>
        <fullName evidence="2">Uncharacterized protein</fullName>
    </submittedName>
</protein>
<dbReference type="VEuPathDB" id="FungiDB:AAP_06255"/>
<gene>
    <name evidence="2" type="ORF">AAP_06255</name>
</gene>
<organism evidence="2 3">
    <name type="scientific">Ascosphaera apis ARSEF 7405</name>
    <dbReference type="NCBI Taxonomy" id="392613"/>
    <lineage>
        <taxon>Eukaryota</taxon>
        <taxon>Fungi</taxon>
        <taxon>Dikarya</taxon>
        <taxon>Ascomycota</taxon>
        <taxon>Pezizomycotina</taxon>
        <taxon>Eurotiomycetes</taxon>
        <taxon>Eurotiomycetidae</taxon>
        <taxon>Onygenales</taxon>
        <taxon>Ascosphaeraceae</taxon>
        <taxon>Ascosphaera</taxon>
    </lineage>
</organism>
<dbReference type="AlphaFoldDB" id="A0A167UYM3"/>
<feature type="compositionally biased region" description="Low complexity" evidence="1">
    <location>
        <begin position="37"/>
        <end position="59"/>
    </location>
</feature>
<feature type="compositionally biased region" description="Low complexity" evidence="1">
    <location>
        <begin position="120"/>
        <end position="131"/>
    </location>
</feature>
<evidence type="ECO:0000313" key="3">
    <source>
        <dbReference type="Proteomes" id="UP000242877"/>
    </source>
</evidence>
<feature type="region of interest" description="Disordered" evidence="1">
    <location>
        <begin position="1"/>
        <end position="131"/>
    </location>
</feature>
<dbReference type="EMBL" id="AZGZ01000048">
    <property type="protein sequence ID" value="KZZ86785.1"/>
    <property type="molecule type" value="Genomic_DNA"/>
</dbReference>
<evidence type="ECO:0000256" key="1">
    <source>
        <dbReference type="SAM" id="MobiDB-lite"/>
    </source>
</evidence>
<reference evidence="2 3" key="1">
    <citation type="journal article" date="2016" name="Genome Biol. Evol.">
        <title>Divergent and convergent evolution of fungal pathogenicity.</title>
        <authorList>
            <person name="Shang Y."/>
            <person name="Xiao G."/>
            <person name="Zheng P."/>
            <person name="Cen K."/>
            <person name="Zhan S."/>
            <person name="Wang C."/>
        </authorList>
    </citation>
    <scope>NUCLEOTIDE SEQUENCE [LARGE SCALE GENOMIC DNA]</scope>
    <source>
        <strain evidence="2 3">ARSEF 7405</strain>
    </source>
</reference>
<evidence type="ECO:0000313" key="2">
    <source>
        <dbReference type="EMBL" id="KZZ86785.1"/>
    </source>
</evidence>
<feature type="compositionally biased region" description="Basic and acidic residues" evidence="1">
    <location>
        <begin position="26"/>
        <end position="35"/>
    </location>
</feature>
<feature type="compositionally biased region" description="Low complexity" evidence="1">
    <location>
        <begin position="78"/>
        <end position="95"/>
    </location>
</feature>
<proteinExistence type="predicted"/>
<keyword evidence="3" id="KW-1185">Reference proteome</keyword>
<accession>A0A167UYM3</accession>
<dbReference type="Proteomes" id="UP000242877">
    <property type="component" value="Unassembled WGS sequence"/>
</dbReference>
<feature type="compositionally biased region" description="Polar residues" evidence="1">
    <location>
        <begin position="106"/>
        <end position="119"/>
    </location>
</feature>